<dbReference type="InterPro" id="IPR045864">
    <property type="entry name" value="aa-tRNA-synth_II/BPL/LPL"/>
</dbReference>
<dbReference type="PROSITE" id="PS50862">
    <property type="entry name" value="AA_TRNA_LIGASE_II"/>
    <property type="match status" value="1"/>
</dbReference>
<evidence type="ECO:0000256" key="3">
    <source>
        <dbReference type="ARBA" id="ARBA00022741"/>
    </source>
</evidence>
<evidence type="ECO:0000256" key="5">
    <source>
        <dbReference type="ARBA" id="ARBA00022917"/>
    </source>
</evidence>
<dbReference type="GO" id="GO:0005524">
    <property type="term" value="F:ATP binding"/>
    <property type="evidence" value="ECO:0007669"/>
    <property type="project" value="UniProtKB-KW"/>
</dbReference>
<organism evidence="8 9">
    <name type="scientific">Aspergillus ruber (strain CBS 135680)</name>
    <dbReference type="NCBI Taxonomy" id="1388766"/>
    <lineage>
        <taxon>Eukaryota</taxon>
        <taxon>Fungi</taxon>
        <taxon>Dikarya</taxon>
        <taxon>Ascomycota</taxon>
        <taxon>Pezizomycotina</taxon>
        <taxon>Eurotiomycetes</taxon>
        <taxon>Eurotiomycetidae</taxon>
        <taxon>Eurotiales</taxon>
        <taxon>Aspergillaceae</taxon>
        <taxon>Aspergillus</taxon>
        <taxon>Aspergillus subgen. Aspergillus</taxon>
    </lineage>
</organism>
<comment type="similarity">
    <text evidence="1">Belongs to the class-II aminoacyl-tRNA synthetase family. Type 1 subfamily.</text>
</comment>
<dbReference type="HAMAP" id="MF_00044">
    <property type="entry name" value="Asp_tRNA_synth_type1"/>
    <property type="match status" value="1"/>
</dbReference>
<dbReference type="PRINTS" id="PR01042">
    <property type="entry name" value="TRNASYNTHASP"/>
</dbReference>
<dbReference type="PANTHER" id="PTHR22594:SF5">
    <property type="entry name" value="ASPARTATE--TRNA LIGASE, MITOCHONDRIAL"/>
    <property type="match status" value="1"/>
</dbReference>
<evidence type="ECO:0000256" key="2">
    <source>
        <dbReference type="ARBA" id="ARBA00022598"/>
    </source>
</evidence>
<dbReference type="OrthoDB" id="439710at2759"/>
<evidence type="ECO:0000256" key="4">
    <source>
        <dbReference type="ARBA" id="ARBA00022840"/>
    </source>
</evidence>
<keyword evidence="3" id="KW-0547">Nucleotide-binding</keyword>
<reference evidence="9" key="1">
    <citation type="journal article" date="2014" name="Nat. Commun.">
        <title>Genomic adaptations of the halophilic Dead Sea filamentous fungus Eurotium rubrum.</title>
        <authorList>
            <person name="Kis-Papo T."/>
            <person name="Weig A.R."/>
            <person name="Riley R."/>
            <person name="Persoh D."/>
            <person name="Salamov A."/>
            <person name="Sun H."/>
            <person name="Lipzen A."/>
            <person name="Wasser S.P."/>
            <person name="Rambold G."/>
            <person name="Grigoriev I.V."/>
            <person name="Nevo E."/>
        </authorList>
    </citation>
    <scope>NUCLEOTIDE SEQUENCE [LARGE SCALE GENOMIC DNA]</scope>
    <source>
        <strain evidence="9">CBS 135680</strain>
    </source>
</reference>
<sequence>MLPRVGRYSPRLRSSYIEISNYFRCRQAGLRTGLLTQIPKYRAFHNHSFLWEQSHIHAEDRSFLKRFKKAVEFPPATHNDFEVFLAQASSGQEVILHGYLGHRADLSKKLSFVRLTDPTMKHSVQLVSFSKSGDAFEKVRSIGANSPVAVQGKVQAKKAKGGETPEKSDAWEVHVEDVHHLNDFPNDILMTPETVFAPEQRYLQLRNESELRDALRFRAQVHNVCKGELEQCQPAFVEVETPLLFKSTPEGAREFLVPTRRRGLAYALPQSPQQYKQILMASGIPRYYQFARCFRDEDLRADRQPEFTQLDLEMSFATGEDVMRVVEGVIRRLWSTLMEEPAPSGPFRRLSYEEAMSKYGSDKPDTRYGMEISRIDYLLPVDLVSKITPILNPYVEVFKIENNDNDPAAMTQFLTEFLDSPAGAPFNNNPDGAPGIFVYNAKKPLCGLQPFGFEAAEHIENALDPDHGDLIVIQAREAGPFTGGSTAIGDLRRALQAAAVSSGFKPAPTGFEFLWITDFPLFSPSSDTEPGQGGAAGISSTHHPFTAPKTAADVDKLLSDPTEAIADHYDLVVNGVELGGGSRRIHDAAVQEFILRDILQMRPERLADFEHLLDALRAGCPPHAGLALGFDRLVAVMLGKESVRDVIAFPKTGKGGEDAMVRAPSEMNEEALETYHLRLGK</sequence>
<dbReference type="InterPro" id="IPR004524">
    <property type="entry name" value="Asp-tRNA-ligase_1"/>
</dbReference>
<keyword evidence="4" id="KW-0067">ATP-binding</keyword>
<dbReference type="RefSeq" id="XP_040643406.1">
    <property type="nucleotide sequence ID" value="XM_040780638.1"/>
</dbReference>
<dbReference type="InterPro" id="IPR004364">
    <property type="entry name" value="Aa-tRNA-synt_II"/>
</dbReference>
<dbReference type="InterPro" id="IPR006195">
    <property type="entry name" value="aa-tRNA-synth_II"/>
</dbReference>
<evidence type="ECO:0000256" key="1">
    <source>
        <dbReference type="ARBA" id="ARBA00006303"/>
    </source>
</evidence>
<dbReference type="Gene3D" id="2.40.50.140">
    <property type="entry name" value="Nucleic acid-binding proteins"/>
    <property type="match status" value="1"/>
</dbReference>
<dbReference type="InterPro" id="IPR004115">
    <property type="entry name" value="GAD-like_sf"/>
</dbReference>
<dbReference type="PANTHER" id="PTHR22594">
    <property type="entry name" value="ASPARTYL/LYSYL-TRNA SYNTHETASE"/>
    <property type="match status" value="1"/>
</dbReference>
<gene>
    <name evidence="8" type="ORF">EURHEDRAFT_407712</name>
</gene>
<dbReference type="HOGENOM" id="CLU_014330_2_1_1"/>
<dbReference type="InterPro" id="IPR002312">
    <property type="entry name" value="Asp/Asn-tRNA-synth_IIb"/>
</dbReference>
<dbReference type="GO" id="GO:0006422">
    <property type="term" value="P:aspartyl-tRNA aminoacylation"/>
    <property type="evidence" value="ECO:0007669"/>
    <property type="project" value="TreeGrafter"/>
</dbReference>
<keyword evidence="6 8" id="KW-0030">Aminoacyl-tRNA synthetase</keyword>
<feature type="domain" description="Aminoacyl-transfer RNA synthetases class-II family profile" evidence="7">
    <location>
        <begin position="208"/>
        <end position="664"/>
    </location>
</feature>
<dbReference type="Pfam" id="PF00152">
    <property type="entry name" value="tRNA-synt_2"/>
    <property type="match status" value="1"/>
</dbReference>
<dbReference type="GO" id="GO:0004815">
    <property type="term" value="F:aspartate-tRNA ligase activity"/>
    <property type="evidence" value="ECO:0007669"/>
    <property type="project" value="TreeGrafter"/>
</dbReference>
<dbReference type="SUPFAM" id="SSF50249">
    <property type="entry name" value="Nucleic acid-binding proteins"/>
    <property type="match status" value="1"/>
</dbReference>
<dbReference type="Proteomes" id="UP000019804">
    <property type="component" value="Unassembled WGS sequence"/>
</dbReference>
<dbReference type="NCBIfam" id="TIGR00459">
    <property type="entry name" value="aspS_bact"/>
    <property type="match status" value="1"/>
</dbReference>
<protein>
    <submittedName>
        <fullName evidence="8">Putative aspartyl-tRNA synthetase</fullName>
    </submittedName>
</protein>
<keyword evidence="2" id="KW-0436">Ligase</keyword>
<evidence type="ECO:0000313" key="8">
    <source>
        <dbReference type="EMBL" id="EYE99718.1"/>
    </source>
</evidence>
<dbReference type="CDD" id="cd04321">
    <property type="entry name" value="ScAspRS_mt_like_N"/>
    <property type="match status" value="1"/>
</dbReference>
<keyword evidence="9" id="KW-1185">Reference proteome</keyword>
<dbReference type="GeneID" id="63695762"/>
<dbReference type="STRING" id="1388766.A0A017SRW9"/>
<dbReference type="Gene3D" id="3.30.930.10">
    <property type="entry name" value="Bira Bifunctional Protein, Domain 2"/>
    <property type="match status" value="1"/>
</dbReference>
<dbReference type="AlphaFoldDB" id="A0A017SRW9"/>
<dbReference type="Gene3D" id="3.30.1360.30">
    <property type="entry name" value="GAD-like domain"/>
    <property type="match status" value="1"/>
</dbReference>
<name>A0A017SRW9_ASPRC</name>
<evidence type="ECO:0000256" key="6">
    <source>
        <dbReference type="ARBA" id="ARBA00023146"/>
    </source>
</evidence>
<accession>A0A017SRW9</accession>
<evidence type="ECO:0000313" key="9">
    <source>
        <dbReference type="Proteomes" id="UP000019804"/>
    </source>
</evidence>
<dbReference type="GO" id="GO:0005739">
    <property type="term" value="C:mitochondrion"/>
    <property type="evidence" value="ECO:0007669"/>
    <property type="project" value="TreeGrafter"/>
</dbReference>
<dbReference type="InterPro" id="IPR012340">
    <property type="entry name" value="NA-bd_OB-fold"/>
</dbReference>
<proteinExistence type="inferred from homology"/>
<dbReference type="EMBL" id="KK088411">
    <property type="protein sequence ID" value="EYE99718.1"/>
    <property type="molecule type" value="Genomic_DNA"/>
</dbReference>
<keyword evidence="5" id="KW-0648">Protein biosynthesis</keyword>
<evidence type="ECO:0000259" key="7">
    <source>
        <dbReference type="PROSITE" id="PS50862"/>
    </source>
</evidence>
<dbReference type="SUPFAM" id="SSF55681">
    <property type="entry name" value="Class II aaRS and biotin synthetases"/>
    <property type="match status" value="1"/>
</dbReference>
<dbReference type="NCBIfam" id="NF001750">
    <property type="entry name" value="PRK00476.1"/>
    <property type="match status" value="1"/>
</dbReference>